<organism evidence="1 2">
    <name type="scientific">Allisonella histaminiformans</name>
    <dbReference type="NCBI Taxonomy" id="209880"/>
    <lineage>
        <taxon>Bacteria</taxon>
        <taxon>Bacillati</taxon>
        <taxon>Bacillota</taxon>
        <taxon>Negativicutes</taxon>
        <taxon>Veillonellales</taxon>
        <taxon>Veillonellaceae</taxon>
        <taxon>Allisonella</taxon>
    </lineage>
</organism>
<name>A0A1G5WMQ8_9FIRM</name>
<dbReference type="STRING" id="209880.SAMN02910343_01484"/>
<dbReference type="GeneID" id="87756477"/>
<gene>
    <name evidence="1" type="ORF">SAMN02910343_01484</name>
</gene>
<dbReference type="EMBL" id="FMXA01000025">
    <property type="protein sequence ID" value="SDA59509.1"/>
    <property type="molecule type" value="Genomic_DNA"/>
</dbReference>
<reference evidence="1 2" key="1">
    <citation type="submission" date="2016-10" db="EMBL/GenBank/DDBJ databases">
        <authorList>
            <person name="de Groot N.N."/>
        </authorList>
    </citation>
    <scope>NUCLEOTIDE SEQUENCE [LARGE SCALE GENOMIC DNA]</scope>
    <source>
        <strain evidence="1 2">DSM 15230</strain>
    </source>
</reference>
<evidence type="ECO:0000313" key="2">
    <source>
        <dbReference type="Proteomes" id="UP000199689"/>
    </source>
</evidence>
<keyword evidence="2" id="KW-1185">Reference proteome</keyword>
<proteinExistence type="predicted"/>
<dbReference type="OrthoDB" id="218680at2"/>
<dbReference type="RefSeq" id="WP_091365401.1">
    <property type="nucleotide sequence ID" value="NZ_FMXA01000025.1"/>
</dbReference>
<accession>A0A1G5WMQ8</accession>
<dbReference type="AlphaFoldDB" id="A0A1G5WMQ8"/>
<dbReference type="Proteomes" id="UP000199689">
    <property type="component" value="Unassembled WGS sequence"/>
</dbReference>
<protein>
    <submittedName>
        <fullName evidence="1">Uncharacterized protein</fullName>
    </submittedName>
</protein>
<sequence>MGDTLHNGKGVPAYENDYVFRTSGAVTLTFNPLVKPDVWEHGGYRPRDNHEVNQYGTYGAELTASENRVILSPTGMRLPEPTQTPGEERTYTTILSTRDGSGEFQLVYNGVSLSVNPVDEKARELVRKGDATKNVALTEAAIHIGFTQLGLDLIDLKGVYIHLN</sequence>
<evidence type="ECO:0000313" key="1">
    <source>
        <dbReference type="EMBL" id="SDA59509.1"/>
    </source>
</evidence>